<comment type="cofactor">
    <cofactor evidence="2">
        <name>Mg(2+)</name>
        <dbReference type="ChEBI" id="CHEBI:18420"/>
    </cofactor>
</comment>
<evidence type="ECO:0000256" key="2">
    <source>
        <dbReference type="ARBA" id="ARBA00001946"/>
    </source>
</evidence>
<evidence type="ECO:0000256" key="6">
    <source>
        <dbReference type="ARBA" id="ARBA00032162"/>
    </source>
</evidence>
<dbReference type="Proteomes" id="UP000460549">
    <property type="component" value="Unassembled WGS sequence"/>
</dbReference>
<dbReference type="AlphaFoldDB" id="A0A7X2PCV4"/>
<evidence type="ECO:0000313" key="9">
    <source>
        <dbReference type="EMBL" id="MSU06596.1"/>
    </source>
</evidence>
<evidence type="ECO:0000259" key="8">
    <source>
        <dbReference type="PROSITE" id="PS51462"/>
    </source>
</evidence>
<dbReference type="GO" id="GO:0005829">
    <property type="term" value="C:cytosol"/>
    <property type="evidence" value="ECO:0007669"/>
    <property type="project" value="TreeGrafter"/>
</dbReference>
<evidence type="ECO:0000256" key="3">
    <source>
        <dbReference type="ARBA" id="ARBA00007275"/>
    </source>
</evidence>
<gene>
    <name evidence="9" type="ORF">FYJ80_07380</name>
</gene>
<dbReference type="GO" id="GO:0019693">
    <property type="term" value="P:ribose phosphate metabolic process"/>
    <property type="evidence" value="ECO:0007669"/>
    <property type="project" value="TreeGrafter"/>
</dbReference>
<keyword evidence="5 9" id="KW-0378">Hydrolase</keyword>
<dbReference type="PANTHER" id="PTHR11839:SF18">
    <property type="entry name" value="NUDIX HYDROLASE DOMAIN-CONTAINING PROTEIN"/>
    <property type="match status" value="1"/>
</dbReference>
<protein>
    <recommendedName>
        <fullName evidence="4">GDP-mannose pyrophosphatase</fullName>
    </recommendedName>
    <alternativeName>
        <fullName evidence="6">GDP-mannose hydrolase</fullName>
    </alternativeName>
    <alternativeName>
        <fullName evidence="7">GDPMK</fullName>
    </alternativeName>
</protein>
<dbReference type="InterPro" id="IPR000086">
    <property type="entry name" value="NUDIX_hydrolase_dom"/>
</dbReference>
<sequence length="185" mass="21015">MNDNNLREIKIDGSEVFSGKLLHVFHDTVKLPNDHITGRDLIRHVGAVCVVPITADGSVIMERQYRYPVDEILWEIPAGKLDSKSEDKLEAAKRELREETGYSAEKWIDLGFLYPTPAYSDEAIKIYIAKDLQKGEQDLDDDEFINVELIKLDKLVDMVMAGEIADAKTQLAILKADKYLKNHLD</sequence>
<dbReference type="PROSITE" id="PS51462">
    <property type="entry name" value="NUDIX"/>
    <property type="match status" value="1"/>
</dbReference>
<dbReference type="SUPFAM" id="SSF55811">
    <property type="entry name" value="Nudix"/>
    <property type="match status" value="1"/>
</dbReference>
<evidence type="ECO:0000313" key="10">
    <source>
        <dbReference type="Proteomes" id="UP000460549"/>
    </source>
</evidence>
<dbReference type="RefSeq" id="WP_154425566.1">
    <property type="nucleotide sequence ID" value="NZ_VUNN01000013.1"/>
</dbReference>
<evidence type="ECO:0000256" key="7">
    <source>
        <dbReference type="ARBA" id="ARBA00032272"/>
    </source>
</evidence>
<evidence type="ECO:0000256" key="1">
    <source>
        <dbReference type="ARBA" id="ARBA00000847"/>
    </source>
</evidence>
<name>A0A7X2PCV4_9SPIO</name>
<dbReference type="GO" id="GO:0006753">
    <property type="term" value="P:nucleoside phosphate metabolic process"/>
    <property type="evidence" value="ECO:0007669"/>
    <property type="project" value="TreeGrafter"/>
</dbReference>
<dbReference type="Gene3D" id="3.90.79.10">
    <property type="entry name" value="Nucleoside Triphosphate Pyrophosphohydrolase"/>
    <property type="match status" value="1"/>
</dbReference>
<evidence type="ECO:0000256" key="5">
    <source>
        <dbReference type="ARBA" id="ARBA00022801"/>
    </source>
</evidence>
<dbReference type="GO" id="GO:0016787">
    <property type="term" value="F:hydrolase activity"/>
    <property type="evidence" value="ECO:0007669"/>
    <property type="project" value="UniProtKB-KW"/>
</dbReference>
<dbReference type="EMBL" id="VUNN01000013">
    <property type="protein sequence ID" value="MSU06596.1"/>
    <property type="molecule type" value="Genomic_DNA"/>
</dbReference>
<comment type="catalytic activity">
    <reaction evidence="1">
        <text>GDP-alpha-D-mannose + H2O = alpha-D-mannose 1-phosphate + GMP + 2 H(+)</text>
        <dbReference type="Rhea" id="RHEA:27978"/>
        <dbReference type="ChEBI" id="CHEBI:15377"/>
        <dbReference type="ChEBI" id="CHEBI:15378"/>
        <dbReference type="ChEBI" id="CHEBI:57527"/>
        <dbReference type="ChEBI" id="CHEBI:58115"/>
        <dbReference type="ChEBI" id="CHEBI:58409"/>
    </reaction>
</comment>
<organism evidence="9 10">
    <name type="scientific">Bullifex porci</name>
    <dbReference type="NCBI Taxonomy" id="2606638"/>
    <lineage>
        <taxon>Bacteria</taxon>
        <taxon>Pseudomonadati</taxon>
        <taxon>Spirochaetota</taxon>
        <taxon>Spirochaetia</taxon>
        <taxon>Spirochaetales</taxon>
        <taxon>Spirochaetaceae</taxon>
        <taxon>Bullifex</taxon>
    </lineage>
</organism>
<reference evidence="9 10" key="1">
    <citation type="submission" date="2019-08" db="EMBL/GenBank/DDBJ databases">
        <title>In-depth cultivation of the pig gut microbiome towards novel bacterial diversity and tailored functional studies.</title>
        <authorList>
            <person name="Wylensek D."/>
            <person name="Hitch T.C.A."/>
            <person name="Clavel T."/>
        </authorList>
    </citation>
    <scope>NUCLEOTIDE SEQUENCE [LARGE SCALE GENOMIC DNA]</scope>
    <source>
        <strain evidence="9 10">NM-380-WT-3C1</strain>
    </source>
</reference>
<comment type="similarity">
    <text evidence="3">Belongs to the Nudix hydrolase family. NudK subfamily.</text>
</comment>
<evidence type="ECO:0000256" key="4">
    <source>
        <dbReference type="ARBA" id="ARBA00016377"/>
    </source>
</evidence>
<dbReference type="Pfam" id="PF00293">
    <property type="entry name" value="NUDIX"/>
    <property type="match status" value="1"/>
</dbReference>
<proteinExistence type="inferred from homology"/>
<feature type="domain" description="Nudix hydrolase" evidence="8">
    <location>
        <begin position="42"/>
        <end position="172"/>
    </location>
</feature>
<accession>A0A7X2PCV4</accession>
<dbReference type="PANTHER" id="PTHR11839">
    <property type="entry name" value="UDP/ADP-SUGAR PYROPHOSPHATASE"/>
    <property type="match status" value="1"/>
</dbReference>
<keyword evidence="10" id="KW-1185">Reference proteome</keyword>
<dbReference type="InterPro" id="IPR015797">
    <property type="entry name" value="NUDIX_hydrolase-like_dom_sf"/>
</dbReference>
<comment type="caution">
    <text evidence="9">The sequence shown here is derived from an EMBL/GenBank/DDBJ whole genome shotgun (WGS) entry which is preliminary data.</text>
</comment>